<proteinExistence type="predicted"/>
<protein>
    <submittedName>
        <fullName evidence="3">Uncharacterized protein</fullName>
    </submittedName>
</protein>
<keyword evidence="2" id="KW-0812">Transmembrane</keyword>
<evidence type="ECO:0000256" key="2">
    <source>
        <dbReference type="SAM" id="Phobius"/>
    </source>
</evidence>
<reference evidence="3 4" key="1">
    <citation type="submission" date="2018-01" db="EMBL/GenBank/DDBJ databases">
        <title>Harnessing the power of phylogenomics to disentangle the directionality and signatures of interkingdom host jumping in the parasitic fungal genus Tolypocladium.</title>
        <authorList>
            <person name="Quandt C.A."/>
            <person name="Patterson W."/>
            <person name="Spatafora J.W."/>
        </authorList>
    </citation>
    <scope>NUCLEOTIDE SEQUENCE [LARGE SCALE GENOMIC DNA]</scope>
    <source>
        <strain evidence="3 4">NRBC 100945</strain>
    </source>
</reference>
<keyword evidence="2" id="KW-0472">Membrane</keyword>
<dbReference type="Proteomes" id="UP000237481">
    <property type="component" value="Unassembled WGS sequence"/>
</dbReference>
<feature type="region of interest" description="Disordered" evidence="1">
    <location>
        <begin position="241"/>
        <end position="318"/>
    </location>
</feature>
<evidence type="ECO:0000313" key="3">
    <source>
        <dbReference type="EMBL" id="POR35448.1"/>
    </source>
</evidence>
<organism evidence="3 4">
    <name type="scientific">Tolypocladium paradoxum</name>
    <dbReference type="NCBI Taxonomy" id="94208"/>
    <lineage>
        <taxon>Eukaryota</taxon>
        <taxon>Fungi</taxon>
        <taxon>Dikarya</taxon>
        <taxon>Ascomycota</taxon>
        <taxon>Pezizomycotina</taxon>
        <taxon>Sordariomycetes</taxon>
        <taxon>Hypocreomycetidae</taxon>
        <taxon>Hypocreales</taxon>
        <taxon>Ophiocordycipitaceae</taxon>
        <taxon>Tolypocladium</taxon>
    </lineage>
</organism>
<dbReference type="OrthoDB" id="4120617at2759"/>
<feature type="compositionally biased region" description="Basic and acidic residues" evidence="1">
    <location>
        <begin position="64"/>
        <end position="77"/>
    </location>
</feature>
<gene>
    <name evidence="3" type="ORF">TPAR_04353</name>
</gene>
<name>A0A2S4KZ36_9HYPO</name>
<comment type="caution">
    <text evidence="3">The sequence shown here is derived from an EMBL/GenBank/DDBJ whole genome shotgun (WGS) entry which is preliminary data.</text>
</comment>
<evidence type="ECO:0000313" key="4">
    <source>
        <dbReference type="Proteomes" id="UP000237481"/>
    </source>
</evidence>
<dbReference type="EMBL" id="PKSG01000444">
    <property type="protein sequence ID" value="POR35448.1"/>
    <property type="molecule type" value="Genomic_DNA"/>
</dbReference>
<evidence type="ECO:0000256" key="1">
    <source>
        <dbReference type="SAM" id="MobiDB-lite"/>
    </source>
</evidence>
<sequence length="349" mass="38225">GGGGRYRILTCPPSAPRVLLRTPSASAGRLCRVTKLDLLLGQPHLDVRARSLSTLVPLTAASKRMPDVSQDHKRAADDDSGSGYMADKVSQRTLTIILATTIPSIVLIIFASVLYYRVRRQKSRLFNRGITPIDDEEIESWKFGGTDEKAHIPQSHSQAKHRSSHPIHRPTNSVASIQKPASIIVYQNPCQYNSCTSEDVPSSPPHGKQSVDIPQPVLARAPNARPGLTDETVQGEDAFISQVKRQPSRLAKHNPSSPRHNRSKSTRATMTGTTGGRDLWYGQQSEYQTPPRRSADTFLPTSPTHRSGSNGVYSSRSTPLRTSFEEDLLLGGLSPRPVIHHSEIGRAIG</sequence>
<dbReference type="AlphaFoldDB" id="A0A2S4KZ36"/>
<feature type="region of interest" description="Disordered" evidence="1">
    <location>
        <begin position="63"/>
        <end position="82"/>
    </location>
</feature>
<feature type="non-terminal residue" evidence="3">
    <location>
        <position position="1"/>
    </location>
</feature>
<feature type="compositionally biased region" description="Polar residues" evidence="1">
    <location>
        <begin position="299"/>
        <end position="318"/>
    </location>
</feature>
<keyword evidence="2" id="KW-1133">Transmembrane helix</keyword>
<keyword evidence="4" id="KW-1185">Reference proteome</keyword>
<accession>A0A2S4KZ36</accession>
<feature type="transmembrane region" description="Helical" evidence="2">
    <location>
        <begin position="94"/>
        <end position="116"/>
    </location>
</feature>